<dbReference type="InterPro" id="IPR020904">
    <property type="entry name" value="Sc_DH/Rdtase_CS"/>
</dbReference>
<dbReference type="PANTHER" id="PTHR42879">
    <property type="entry name" value="3-OXOACYL-(ACYL-CARRIER-PROTEIN) REDUCTASE"/>
    <property type="match status" value="1"/>
</dbReference>
<dbReference type="PRINTS" id="PR00080">
    <property type="entry name" value="SDRFAMILY"/>
</dbReference>
<name>A0A932GPC1_UNCTE</name>
<organism evidence="2 3">
    <name type="scientific">Tectimicrobiota bacterium</name>
    <dbReference type="NCBI Taxonomy" id="2528274"/>
    <lineage>
        <taxon>Bacteria</taxon>
        <taxon>Pseudomonadati</taxon>
        <taxon>Nitrospinota/Tectimicrobiota group</taxon>
        <taxon>Candidatus Tectimicrobiota</taxon>
    </lineage>
</organism>
<reference evidence="2" key="1">
    <citation type="submission" date="2020-07" db="EMBL/GenBank/DDBJ databases">
        <title>Huge and variable diversity of episymbiotic CPR bacteria and DPANN archaea in groundwater ecosystems.</title>
        <authorList>
            <person name="He C.Y."/>
            <person name="Keren R."/>
            <person name="Whittaker M."/>
            <person name="Farag I.F."/>
            <person name="Doudna J."/>
            <person name="Cate J.H.D."/>
            <person name="Banfield J.F."/>
        </authorList>
    </citation>
    <scope>NUCLEOTIDE SEQUENCE</scope>
    <source>
        <strain evidence="2">NC_groundwater_717_Ag_S-0.2um_59_8</strain>
    </source>
</reference>
<comment type="similarity">
    <text evidence="1">Belongs to the short-chain dehydrogenases/reductases (SDR) family.</text>
</comment>
<accession>A0A932GPC1</accession>
<dbReference type="InterPro" id="IPR036291">
    <property type="entry name" value="NAD(P)-bd_dom_sf"/>
</dbReference>
<evidence type="ECO:0000256" key="1">
    <source>
        <dbReference type="ARBA" id="ARBA00006484"/>
    </source>
</evidence>
<dbReference type="GO" id="GO:0032787">
    <property type="term" value="P:monocarboxylic acid metabolic process"/>
    <property type="evidence" value="ECO:0007669"/>
    <property type="project" value="UniProtKB-ARBA"/>
</dbReference>
<gene>
    <name evidence="2" type="ORF">HYY65_06730</name>
</gene>
<dbReference type="SUPFAM" id="SSF51735">
    <property type="entry name" value="NAD(P)-binding Rossmann-fold domains"/>
    <property type="match status" value="1"/>
</dbReference>
<dbReference type="Pfam" id="PF13561">
    <property type="entry name" value="adh_short_C2"/>
    <property type="match status" value="1"/>
</dbReference>
<sequence length="256" mass="27485">MDLGLRDKAVLITGGSRGLGKAIAAGFAAEGCRVAICARGQERLESAAGEWRGLGATVVAFRADVTRDEEAKAFVEEATRQFGSIDVLVNNVGGSRSGGVLETQDRDWSEILEINLLSTVRMCRLVVPGMKERRAGRIINIASVFGREWGGSMIYNAAKAGVISFSKFLSRELAPHNILVNSVAPGSILFPGGSWERRRQENPEAIARFVEQELPLGRFGRPEEVAHMVVFLASEKASLVSGASIAVDGSQSRSLI</sequence>
<evidence type="ECO:0000313" key="3">
    <source>
        <dbReference type="Proteomes" id="UP000741360"/>
    </source>
</evidence>
<dbReference type="EMBL" id="JACPSX010000122">
    <property type="protein sequence ID" value="MBI3014742.1"/>
    <property type="molecule type" value="Genomic_DNA"/>
</dbReference>
<dbReference type="InterPro" id="IPR050259">
    <property type="entry name" value="SDR"/>
</dbReference>
<dbReference type="FunFam" id="3.40.50.720:FF:000084">
    <property type="entry name" value="Short-chain dehydrogenase reductase"/>
    <property type="match status" value="1"/>
</dbReference>
<dbReference type="Gene3D" id="3.40.50.720">
    <property type="entry name" value="NAD(P)-binding Rossmann-like Domain"/>
    <property type="match status" value="1"/>
</dbReference>
<dbReference type="PANTHER" id="PTHR42879:SF6">
    <property type="entry name" value="NADPH-DEPENDENT REDUCTASE BACG"/>
    <property type="match status" value="1"/>
</dbReference>
<comment type="caution">
    <text evidence="2">The sequence shown here is derived from an EMBL/GenBank/DDBJ whole genome shotgun (WGS) entry which is preliminary data.</text>
</comment>
<dbReference type="Proteomes" id="UP000741360">
    <property type="component" value="Unassembled WGS sequence"/>
</dbReference>
<dbReference type="AlphaFoldDB" id="A0A932GPC1"/>
<proteinExistence type="inferred from homology"/>
<evidence type="ECO:0000313" key="2">
    <source>
        <dbReference type="EMBL" id="MBI3014742.1"/>
    </source>
</evidence>
<dbReference type="InterPro" id="IPR002347">
    <property type="entry name" value="SDR_fam"/>
</dbReference>
<dbReference type="PROSITE" id="PS00061">
    <property type="entry name" value="ADH_SHORT"/>
    <property type="match status" value="1"/>
</dbReference>
<protein>
    <submittedName>
        <fullName evidence="2">SDR family oxidoreductase</fullName>
    </submittedName>
</protein>
<dbReference type="PRINTS" id="PR00081">
    <property type="entry name" value="GDHRDH"/>
</dbReference>